<name>A0ACB0L3L0_TRIPR</name>
<gene>
    <name evidence="1" type="ORF">MILVUS5_LOCUS28577</name>
</gene>
<dbReference type="EMBL" id="CASHSV030000409">
    <property type="protein sequence ID" value="CAJ2663084.1"/>
    <property type="molecule type" value="Genomic_DNA"/>
</dbReference>
<keyword evidence="2" id="KW-1185">Reference proteome</keyword>
<reference evidence="1" key="1">
    <citation type="submission" date="2023-10" db="EMBL/GenBank/DDBJ databases">
        <authorList>
            <person name="Rodriguez Cubillos JULIANA M."/>
            <person name="De Vega J."/>
        </authorList>
    </citation>
    <scope>NUCLEOTIDE SEQUENCE</scope>
</reference>
<comment type="caution">
    <text evidence="1">The sequence shown here is derived from an EMBL/GenBank/DDBJ whole genome shotgun (WGS) entry which is preliminary data.</text>
</comment>
<protein>
    <submittedName>
        <fullName evidence="1">Uncharacterized protein</fullName>
    </submittedName>
</protein>
<evidence type="ECO:0000313" key="1">
    <source>
        <dbReference type="EMBL" id="CAJ2663084.1"/>
    </source>
</evidence>
<dbReference type="Proteomes" id="UP001177021">
    <property type="component" value="Unassembled WGS sequence"/>
</dbReference>
<organism evidence="1 2">
    <name type="scientific">Trifolium pratense</name>
    <name type="common">Red clover</name>
    <dbReference type="NCBI Taxonomy" id="57577"/>
    <lineage>
        <taxon>Eukaryota</taxon>
        <taxon>Viridiplantae</taxon>
        <taxon>Streptophyta</taxon>
        <taxon>Embryophyta</taxon>
        <taxon>Tracheophyta</taxon>
        <taxon>Spermatophyta</taxon>
        <taxon>Magnoliopsida</taxon>
        <taxon>eudicotyledons</taxon>
        <taxon>Gunneridae</taxon>
        <taxon>Pentapetalae</taxon>
        <taxon>rosids</taxon>
        <taxon>fabids</taxon>
        <taxon>Fabales</taxon>
        <taxon>Fabaceae</taxon>
        <taxon>Papilionoideae</taxon>
        <taxon>50 kb inversion clade</taxon>
        <taxon>NPAAA clade</taxon>
        <taxon>Hologalegina</taxon>
        <taxon>IRL clade</taxon>
        <taxon>Trifolieae</taxon>
        <taxon>Trifolium</taxon>
    </lineage>
</organism>
<sequence length="76" mass="9261">MFLDLVARNVLKLWIWLALISWLSCWFVHIKEGRSPIGQERIYLFEAYIKRLKLLVILKIDCILLLFLNKKLYYFD</sequence>
<accession>A0ACB0L3L0</accession>
<evidence type="ECO:0000313" key="2">
    <source>
        <dbReference type="Proteomes" id="UP001177021"/>
    </source>
</evidence>
<proteinExistence type="predicted"/>